<comment type="caution">
    <text evidence="1">The sequence shown here is derived from an EMBL/GenBank/DDBJ whole genome shotgun (WGS) entry which is preliminary data.</text>
</comment>
<name>A0A080ZHS1_PHYNI</name>
<dbReference type="EMBL" id="ANJA01003060">
    <property type="protein sequence ID" value="ETO66182.1"/>
    <property type="molecule type" value="Genomic_DNA"/>
</dbReference>
<sequence>MSNAPSLRLHVTLNTKNVKIHGQSLFDVFANPVVFSDNTSIHYDGCSTFNQSGTKFTYVFENNISYM</sequence>
<protein>
    <submittedName>
        <fullName evidence="1">Uncharacterized protein</fullName>
    </submittedName>
</protein>
<feature type="non-terminal residue" evidence="1">
    <location>
        <position position="67"/>
    </location>
</feature>
<dbReference type="Proteomes" id="UP000028582">
    <property type="component" value="Unassembled WGS sequence"/>
</dbReference>
<gene>
    <name evidence="1" type="ORF">F444_16574</name>
</gene>
<evidence type="ECO:0000313" key="2">
    <source>
        <dbReference type="Proteomes" id="UP000028582"/>
    </source>
</evidence>
<organism evidence="1 2">
    <name type="scientific">Phytophthora nicotianae P1976</name>
    <dbReference type="NCBI Taxonomy" id="1317066"/>
    <lineage>
        <taxon>Eukaryota</taxon>
        <taxon>Sar</taxon>
        <taxon>Stramenopiles</taxon>
        <taxon>Oomycota</taxon>
        <taxon>Peronosporomycetes</taxon>
        <taxon>Peronosporales</taxon>
        <taxon>Peronosporaceae</taxon>
        <taxon>Phytophthora</taxon>
    </lineage>
</organism>
<evidence type="ECO:0000313" key="1">
    <source>
        <dbReference type="EMBL" id="ETO66182.1"/>
    </source>
</evidence>
<accession>A0A080ZHS1</accession>
<proteinExistence type="predicted"/>
<dbReference type="AlphaFoldDB" id="A0A080ZHS1"/>
<reference evidence="1 2" key="1">
    <citation type="submission" date="2013-11" db="EMBL/GenBank/DDBJ databases">
        <title>The Genome Sequence of Phytophthora parasitica P1976.</title>
        <authorList>
            <consortium name="The Broad Institute Genomics Platform"/>
            <person name="Russ C."/>
            <person name="Tyler B."/>
            <person name="Panabieres F."/>
            <person name="Shan W."/>
            <person name="Tripathy S."/>
            <person name="Grunwald N."/>
            <person name="Machado M."/>
            <person name="Johnson C.S."/>
            <person name="Walker B."/>
            <person name="Young S."/>
            <person name="Zeng Q."/>
            <person name="Gargeya S."/>
            <person name="Fitzgerald M."/>
            <person name="Haas B."/>
            <person name="Abouelleil A."/>
            <person name="Allen A.W."/>
            <person name="Alvarado L."/>
            <person name="Arachchi H.M."/>
            <person name="Berlin A.M."/>
            <person name="Chapman S.B."/>
            <person name="Gainer-Dewar J."/>
            <person name="Goldberg J."/>
            <person name="Griggs A."/>
            <person name="Gujja S."/>
            <person name="Hansen M."/>
            <person name="Howarth C."/>
            <person name="Imamovic A."/>
            <person name="Ireland A."/>
            <person name="Larimer J."/>
            <person name="McCowan C."/>
            <person name="Murphy C."/>
            <person name="Pearson M."/>
            <person name="Poon T.W."/>
            <person name="Priest M."/>
            <person name="Roberts A."/>
            <person name="Saif S."/>
            <person name="Shea T."/>
            <person name="Sisk P."/>
            <person name="Sykes S."/>
            <person name="Wortman J."/>
            <person name="Nusbaum C."/>
            <person name="Birren B."/>
        </authorList>
    </citation>
    <scope>NUCLEOTIDE SEQUENCE [LARGE SCALE GENOMIC DNA]</scope>
    <source>
        <strain evidence="1 2">P1976</strain>
    </source>
</reference>